<proteinExistence type="inferred from homology"/>
<dbReference type="InterPro" id="IPR051124">
    <property type="entry name" value="Phosphate_Transport_Permease"/>
</dbReference>
<comment type="subcellular location">
    <subcellularLocation>
        <location evidence="1 9">Cell membrane</location>
        <topology evidence="1 9">Multi-pass membrane protein</topology>
    </subcellularLocation>
</comment>
<feature type="transmembrane region" description="Helical" evidence="9">
    <location>
        <begin position="169"/>
        <end position="188"/>
    </location>
</feature>
<evidence type="ECO:0000313" key="12">
    <source>
        <dbReference type="EMBL" id="QIB75289.1"/>
    </source>
</evidence>
<reference evidence="12 15" key="2">
    <citation type="submission" date="2020-02" db="EMBL/GenBank/DDBJ databases">
        <title>Whole genome sequence of Halogeometricum borinquense strain wsp4.</title>
        <authorList>
            <person name="Verma D.K."/>
            <person name="Gopal K."/>
            <person name="Prasad E.S."/>
        </authorList>
    </citation>
    <scope>NUCLEOTIDE SEQUENCE [LARGE SCALE GENOMIC DNA]</scope>
    <source>
        <strain evidence="15">wsp4</strain>
        <strain evidence="12">Wsp4</strain>
    </source>
</reference>
<evidence type="ECO:0000313" key="14">
    <source>
        <dbReference type="Proteomes" id="UP000294028"/>
    </source>
</evidence>
<evidence type="ECO:0000256" key="6">
    <source>
        <dbReference type="ARBA" id="ARBA00022692"/>
    </source>
</evidence>
<keyword evidence="3 9" id="KW-0813">Transport</keyword>
<dbReference type="Proteomes" id="UP000294028">
    <property type="component" value="Unassembled WGS sequence"/>
</dbReference>
<dbReference type="PROSITE" id="PS50928">
    <property type="entry name" value="ABC_TM1"/>
    <property type="match status" value="1"/>
</dbReference>
<keyword evidence="5 10" id="KW-0592">Phosphate transport</keyword>
<evidence type="ECO:0000313" key="15">
    <source>
        <dbReference type="Proteomes" id="UP000465846"/>
    </source>
</evidence>
<dbReference type="InterPro" id="IPR035906">
    <property type="entry name" value="MetI-like_sf"/>
</dbReference>
<feature type="transmembrane region" description="Helical" evidence="9">
    <location>
        <begin position="317"/>
        <end position="339"/>
    </location>
</feature>
<dbReference type="PANTHER" id="PTHR30425">
    <property type="entry name" value="PHOSPHATE TRANSPORT SYSTEM PERMEASE PROTEIN PST"/>
    <property type="match status" value="1"/>
</dbReference>
<dbReference type="Pfam" id="PF00528">
    <property type="entry name" value="BPD_transp_1"/>
    <property type="match status" value="1"/>
</dbReference>
<dbReference type="EMBL" id="CP048739">
    <property type="protein sequence ID" value="QIB75289.1"/>
    <property type="molecule type" value="Genomic_DNA"/>
</dbReference>
<dbReference type="RefSeq" id="WP_129785521.1">
    <property type="nucleotide sequence ID" value="NZ_CP048739.1"/>
</dbReference>
<dbReference type="Proteomes" id="UP000465846">
    <property type="component" value="Chromosome"/>
</dbReference>
<comment type="function">
    <text evidence="10">Part of the binding-protein-dependent transport system for phosphate; probably responsible for the translocation of the substrate across the membrane.</text>
</comment>
<evidence type="ECO:0000259" key="11">
    <source>
        <dbReference type="PROSITE" id="PS50928"/>
    </source>
</evidence>
<dbReference type="CDD" id="cd06261">
    <property type="entry name" value="TM_PBP2"/>
    <property type="match status" value="1"/>
</dbReference>
<feature type="transmembrane region" description="Helical" evidence="9">
    <location>
        <begin position="25"/>
        <end position="55"/>
    </location>
</feature>
<dbReference type="Gene3D" id="1.10.3720.10">
    <property type="entry name" value="MetI-like"/>
    <property type="match status" value="1"/>
</dbReference>
<keyword evidence="7 9" id="KW-1133">Transmembrane helix</keyword>
<dbReference type="InterPro" id="IPR011864">
    <property type="entry name" value="Phosphate_PstC"/>
</dbReference>
<evidence type="ECO:0000313" key="13">
    <source>
        <dbReference type="EMBL" id="RYJ15194.1"/>
    </source>
</evidence>
<evidence type="ECO:0000256" key="10">
    <source>
        <dbReference type="RuleBase" id="RU363054"/>
    </source>
</evidence>
<keyword evidence="4 10" id="KW-1003">Cell membrane</keyword>
<evidence type="ECO:0000256" key="7">
    <source>
        <dbReference type="ARBA" id="ARBA00022989"/>
    </source>
</evidence>
<dbReference type="InterPro" id="IPR000515">
    <property type="entry name" value="MetI-like"/>
</dbReference>
<evidence type="ECO:0000256" key="2">
    <source>
        <dbReference type="ARBA" id="ARBA00007069"/>
    </source>
</evidence>
<protein>
    <recommendedName>
        <fullName evidence="10">Phosphate transport system permease protein</fullName>
    </recommendedName>
</protein>
<accession>A0A482TB74</accession>
<dbReference type="EMBL" id="RZHH01000002">
    <property type="protein sequence ID" value="RYJ15194.1"/>
    <property type="molecule type" value="Genomic_DNA"/>
</dbReference>
<evidence type="ECO:0000256" key="9">
    <source>
        <dbReference type="RuleBase" id="RU363032"/>
    </source>
</evidence>
<name>A0A482TB74_9EURY</name>
<dbReference type="GO" id="GO:0006817">
    <property type="term" value="P:phosphate ion transport"/>
    <property type="evidence" value="ECO:0007669"/>
    <property type="project" value="UniProtKB-KW"/>
</dbReference>
<dbReference type="GO" id="GO:0005315">
    <property type="term" value="F:phosphate transmembrane transporter activity"/>
    <property type="evidence" value="ECO:0007669"/>
    <property type="project" value="InterPro"/>
</dbReference>
<feature type="transmembrane region" description="Helical" evidence="9">
    <location>
        <begin position="200"/>
        <end position="219"/>
    </location>
</feature>
<evidence type="ECO:0000256" key="8">
    <source>
        <dbReference type="ARBA" id="ARBA00023136"/>
    </source>
</evidence>
<dbReference type="GO" id="GO:0005886">
    <property type="term" value="C:plasma membrane"/>
    <property type="evidence" value="ECO:0007669"/>
    <property type="project" value="UniProtKB-SubCell"/>
</dbReference>
<comment type="similarity">
    <text evidence="2 10">Belongs to the binding-protein-dependent transport system permease family. CysTW subfamily.</text>
</comment>
<sequence length="351" mass="37577">MSTGTRFEAFQDIDRGTRLIGLTSGLALLAVLLAFLVAAQFVVYPFVVFLVSVAYGWYAYQESTAKILMFFTTVSTVIILGLITVYLFIKSIPAFRTMGLDILLKTNQPLWERASNTYSLAPMIWGTVLTTIIAMVIAAPLGIAGALFISEIAPKWAREIIKPAIEMLAGIPSIVYGFLGWVVVTEYFYSELQLSNFSSLMVAGIMVGVMALPTVVSVAEDAIASVPGSTKDGSLALGASDWQTIKSVTFPTAFSGISAAVILGVGRAVGETMAATVILGHQQAFPDPLYDVWEGTETLTSLIASQYGIATGTQLSALFAAGVILFLTVLTLSIGSQIIEDRRRKRLGGEE</sequence>
<evidence type="ECO:0000256" key="4">
    <source>
        <dbReference type="ARBA" id="ARBA00022475"/>
    </source>
</evidence>
<keyword evidence="8 9" id="KW-0472">Membrane</keyword>
<evidence type="ECO:0000256" key="5">
    <source>
        <dbReference type="ARBA" id="ARBA00022592"/>
    </source>
</evidence>
<evidence type="ECO:0000256" key="3">
    <source>
        <dbReference type="ARBA" id="ARBA00022448"/>
    </source>
</evidence>
<reference evidence="13 14" key="1">
    <citation type="submission" date="2018-12" db="EMBL/GenBank/DDBJ databases">
        <title>Genome analysis provides insights into bioremediation potentialities of Halogeometricum borinquense strain N11.</title>
        <authorList>
            <person name="Najjari A."/>
            <person name="Youssef N."/>
            <person name="Fhoula I."/>
            <person name="Ben Dhia O."/>
            <person name="Mahjoubi M."/>
            <person name="Ouzari H.I."/>
            <person name="Cherif A."/>
        </authorList>
    </citation>
    <scope>NUCLEOTIDE SEQUENCE [LARGE SCALE GENOMIC DNA]</scope>
    <source>
        <strain evidence="13 14">N11</strain>
    </source>
</reference>
<feature type="domain" description="ABC transmembrane type-1" evidence="11">
    <location>
        <begin position="124"/>
        <end position="336"/>
    </location>
</feature>
<dbReference type="AlphaFoldDB" id="A0A482TB74"/>
<evidence type="ECO:0000256" key="1">
    <source>
        <dbReference type="ARBA" id="ARBA00004651"/>
    </source>
</evidence>
<keyword evidence="6 9" id="KW-0812">Transmembrane</keyword>
<organism evidence="13 14">
    <name type="scientific">Halogeometricum borinquense</name>
    <dbReference type="NCBI Taxonomy" id="60847"/>
    <lineage>
        <taxon>Archaea</taxon>
        <taxon>Methanobacteriati</taxon>
        <taxon>Methanobacteriota</taxon>
        <taxon>Stenosarchaea group</taxon>
        <taxon>Halobacteria</taxon>
        <taxon>Halobacteriales</taxon>
        <taxon>Haloferacaceae</taxon>
        <taxon>Halogeometricum</taxon>
    </lineage>
</organism>
<dbReference type="SUPFAM" id="SSF161098">
    <property type="entry name" value="MetI-like"/>
    <property type="match status" value="1"/>
</dbReference>
<feature type="transmembrane region" description="Helical" evidence="9">
    <location>
        <begin position="123"/>
        <end position="149"/>
    </location>
</feature>
<dbReference type="NCBIfam" id="TIGR02138">
    <property type="entry name" value="phosphate_pstC"/>
    <property type="match status" value="1"/>
</dbReference>
<dbReference type="PANTHER" id="PTHR30425:SF1">
    <property type="entry name" value="PHOSPHATE TRANSPORT SYSTEM PERMEASE PROTEIN PSTC"/>
    <property type="match status" value="1"/>
</dbReference>
<feature type="transmembrane region" description="Helical" evidence="9">
    <location>
        <begin position="67"/>
        <end position="89"/>
    </location>
</feature>
<dbReference type="GeneID" id="44080521"/>
<gene>
    <name evidence="13" type="primary">pstC</name>
    <name evidence="13" type="ORF">ELS19_15405</name>
    <name evidence="12" type="ORF">G3I44_13930</name>
</gene>